<reference evidence="3 4" key="1">
    <citation type="submission" date="2017-07" db="EMBL/GenBank/DDBJ databases">
        <title>Annotated genome sequence of Bacterioplanes sanyensis isolated from Red Sea.</title>
        <authorList>
            <person name="Rehman Z.U."/>
        </authorList>
    </citation>
    <scope>NUCLEOTIDE SEQUENCE [LARGE SCALE GENOMIC DNA]</scope>
    <source>
        <strain evidence="3 4">NV9</strain>
    </source>
</reference>
<dbReference type="RefSeq" id="WP_094061746.1">
    <property type="nucleotide sequence ID" value="NZ_CP022530.1"/>
</dbReference>
<feature type="region of interest" description="Disordered" evidence="1">
    <location>
        <begin position="453"/>
        <end position="503"/>
    </location>
</feature>
<evidence type="ECO:0000313" key="4">
    <source>
        <dbReference type="Proteomes" id="UP000202440"/>
    </source>
</evidence>
<dbReference type="PANTHER" id="PTHR37533">
    <property type="entry name" value="FLAGELLAR HOOK-LENGTH CONTROL PROTEIN"/>
    <property type="match status" value="1"/>
</dbReference>
<dbReference type="Pfam" id="PF02120">
    <property type="entry name" value="Flg_hook"/>
    <property type="match status" value="1"/>
</dbReference>
<gene>
    <name evidence="3" type="ORF">CHH28_18765</name>
</gene>
<feature type="domain" description="Flagellar hook-length control protein-like C-terminal" evidence="2">
    <location>
        <begin position="378"/>
        <end position="460"/>
    </location>
</feature>
<dbReference type="AlphaFoldDB" id="A0A222FPZ3"/>
<dbReference type="PANTHER" id="PTHR37533:SF2">
    <property type="entry name" value="FLAGELLAR HOOK-LENGTH CONTROL PROTEIN"/>
    <property type="match status" value="1"/>
</dbReference>
<protein>
    <recommendedName>
        <fullName evidence="2">Flagellar hook-length control protein-like C-terminal domain-containing protein</fullName>
    </recommendedName>
</protein>
<feature type="compositionally biased region" description="Polar residues" evidence="1">
    <location>
        <begin position="267"/>
        <end position="283"/>
    </location>
</feature>
<dbReference type="OrthoDB" id="1792985at2"/>
<dbReference type="Proteomes" id="UP000202440">
    <property type="component" value="Chromosome"/>
</dbReference>
<dbReference type="InterPro" id="IPR052563">
    <property type="entry name" value="FliK"/>
</dbReference>
<evidence type="ECO:0000256" key="1">
    <source>
        <dbReference type="SAM" id="MobiDB-lite"/>
    </source>
</evidence>
<dbReference type="CDD" id="cd17470">
    <property type="entry name" value="T3SS_Flik_C"/>
    <property type="match status" value="1"/>
</dbReference>
<evidence type="ECO:0000259" key="2">
    <source>
        <dbReference type="Pfam" id="PF02120"/>
    </source>
</evidence>
<proteinExistence type="predicted"/>
<evidence type="ECO:0000313" key="3">
    <source>
        <dbReference type="EMBL" id="ASP40584.1"/>
    </source>
</evidence>
<feature type="compositionally biased region" description="Polar residues" evidence="1">
    <location>
        <begin position="488"/>
        <end position="503"/>
    </location>
</feature>
<dbReference type="InterPro" id="IPR038610">
    <property type="entry name" value="FliK-like_C_sf"/>
</dbReference>
<feature type="region of interest" description="Disordered" evidence="1">
    <location>
        <begin position="243"/>
        <end position="289"/>
    </location>
</feature>
<keyword evidence="4" id="KW-1185">Reference proteome</keyword>
<dbReference type="Gene3D" id="3.30.750.140">
    <property type="match status" value="1"/>
</dbReference>
<dbReference type="InterPro" id="IPR021136">
    <property type="entry name" value="Flagellar_hook_control-like_C"/>
</dbReference>
<dbReference type="EMBL" id="CP022530">
    <property type="protein sequence ID" value="ASP40584.1"/>
    <property type="molecule type" value="Genomic_DNA"/>
</dbReference>
<dbReference type="KEGG" id="bsan:CHH28_18765"/>
<sequence length="503" mass="53206">MMQSGGSGLNGLLMSLGATLPSQADGSLLEAMPVTDTEFSRLFEQLRAGSDALPLSMQQAGLDSEAVIEWTDQDWLQLEHALTAAMQEGDSMPQLPPGLPLTTKDLLQQVRFGEGWATQGDADAADSESAAGLLPTTTAQNDLRAAFDGLSKAVSNLQPGEGDAANKSANDLSTTILSDSADAANADVDDLGLAALTKVQHSEALPANQNLESDADQAVQNSAVPAAANGLAASALTRRDLSVDKRATTPGQNNPASSDAAMPDLSEASSSEPKPHSTINVTDTVPEADTPSIERPIAQNTAAPELKSPQQTMTQPTAIAAVPSDTVNSNELVDPLTEEAFELQEKRELQQVRGEERLRDKLELGPDRQTWGAALGGRIMTMVQDDIQQARIHLDPPELGSLEIRLQVQQDQTNIQVQVQNPQVRDALEANAHRLREALAENGLSLAGFDVSEQGSQQQQGFAQSSAEYSSSNDEMASDDDLHDAPSIATSSTNSQSLLDTFA</sequence>
<feature type="compositionally biased region" description="Low complexity" evidence="1">
    <location>
        <begin position="453"/>
        <end position="468"/>
    </location>
</feature>
<accession>A0A222FPZ3</accession>
<name>A0A222FPZ3_9GAMM</name>
<organism evidence="3 4">
    <name type="scientific">Bacterioplanes sanyensis</name>
    <dbReference type="NCBI Taxonomy" id="1249553"/>
    <lineage>
        <taxon>Bacteria</taxon>
        <taxon>Pseudomonadati</taxon>
        <taxon>Pseudomonadota</taxon>
        <taxon>Gammaproteobacteria</taxon>
        <taxon>Oceanospirillales</taxon>
        <taxon>Oceanospirillaceae</taxon>
        <taxon>Bacterioplanes</taxon>
    </lineage>
</organism>